<name>A0A178ZXR9_9EURO</name>
<feature type="domain" description="L-asparaginase N-terminal" evidence="5">
    <location>
        <begin position="33"/>
        <end position="168"/>
    </location>
</feature>
<dbReference type="InterPro" id="IPR006034">
    <property type="entry name" value="Asparaginase/glutaminase-like"/>
</dbReference>
<dbReference type="GO" id="GO:0006528">
    <property type="term" value="P:asparagine metabolic process"/>
    <property type="evidence" value="ECO:0007669"/>
    <property type="project" value="UniProtKB-ARBA"/>
</dbReference>
<dbReference type="Gene3D" id="3.40.50.40">
    <property type="match status" value="1"/>
</dbReference>
<dbReference type="PIRSF" id="PIRSF001220">
    <property type="entry name" value="L-ASNase_gatD"/>
    <property type="match status" value="1"/>
</dbReference>
<keyword evidence="3" id="KW-0040">ANK repeat</keyword>
<dbReference type="PROSITE" id="PS00144">
    <property type="entry name" value="ASN_GLN_ASE_1"/>
    <property type="match status" value="1"/>
</dbReference>
<feature type="repeat" description="ANK" evidence="3">
    <location>
        <begin position="503"/>
        <end position="535"/>
    </location>
</feature>
<dbReference type="PIRSF" id="PIRSF500176">
    <property type="entry name" value="L_ASNase"/>
    <property type="match status" value="1"/>
</dbReference>
<keyword evidence="2" id="KW-0378">Hydrolase</keyword>
<gene>
    <name evidence="7" type="ORF">AYL99_00610</name>
</gene>
<sequence length="557" mass="59924">MDVTAMTTAERDGEMALTRMMSNMSSCHVPEARVLIIMTGGTISMQRSPNGLIPARNFLERCMAPRPEFNDGETHDPMSVRFHDGPEGLGELQSLRTPTSVYAVLEFEPLLDSSSIDSKGWAEIAQAIFRNYKLFDGFVVLHGTDSLAYTCSALSFMLQNLGKPVILTVEHSALEVLAATVVSTGIDDRFQHVPFSERKNDALENLLDSLDIAGHFMIPEVCLCFNSTLFRGNRTTKVSASAFDAFASPNFPPLAKITAVGTHVEWNSVKRSTSLEAFSIQSDLEIHHVACLRIFPGIKPKMVEAVLRTEGLRGLVLETFGAGNAPSGHDNKLTQVISDAVQRGIVIVNVTQCLTGSVNPLYAPGMVLGRAGVVAGGDMTSEAALTKLSYLLALPGASPESVAKDMATSIRGELSEQAGTIFKHPTGELSSPVTQLTAIAYAIASGDNEKVKDLLRNDNQLINRADYSGNTPVHLAATGPNIAILRHLLSLGASVHIRNHTGSGRTPLFLAANAGLLPHVMLLRQAGGHLHAEELETARLHASQRPEVWKQAGLEVP</sequence>
<feature type="active site" evidence="4">
    <location>
        <position position="42"/>
    </location>
</feature>
<dbReference type="Gene3D" id="3.40.50.1170">
    <property type="entry name" value="L-asparaginase, N-terminal domain"/>
    <property type="match status" value="1"/>
</dbReference>
<feature type="domain" description="L-asparaginase N-terminal" evidence="5">
    <location>
        <begin position="192"/>
        <end position="268"/>
    </location>
</feature>
<protein>
    <recommendedName>
        <fullName evidence="1">asparaginase</fullName>
        <ecNumber evidence="1">3.5.1.1</ecNumber>
    </recommendedName>
</protein>
<dbReference type="CDD" id="cd08963">
    <property type="entry name" value="L-asparaginase_I"/>
    <property type="match status" value="1"/>
</dbReference>
<organism evidence="7 8">
    <name type="scientific">Fonsecaea erecta</name>
    <dbReference type="NCBI Taxonomy" id="1367422"/>
    <lineage>
        <taxon>Eukaryota</taxon>
        <taxon>Fungi</taxon>
        <taxon>Dikarya</taxon>
        <taxon>Ascomycota</taxon>
        <taxon>Pezizomycotina</taxon>
        <taxon>Eurotiomycetes</taxon>
        <taxon>Chaetothyriomycetidae</taxon>
        <taxon>Chaetothyriales</taxon>
        <taxon>Herpotrichiellaceae</taxon>
        <taxon>Fonsecaea</taxon>
    </lineage>
</organism>
<evidence type="ECO:0000256" key="3">
    <source>
        <dbReference type="PROSITE-ProRule" id="PRU00023"/>
    </source>
</evidence>
<dbReference type="PRINTS" id="PR00139">
    <property type="entry name" value="ASNGLNASE"/>
</dbReference>
<dbReference type="FunFam" id="3.40.50.40:FF:000001">
    <property type="entry name" value="L-asparaginase 1"/>
    <property type="match status" value="1"/>
</dbReference>
<dbReference type="EMBL" id="LVYI01000001">
    <property type="protein sequence ID" value="OAP64638.1"/>
    <property type="molecule type" value="Genomic_DNA"/>
</dbReference>
<dbReference type="RefSeq" id="XP_018698005.1">
    <property type="nucleotide sequence ID" value="XM_018832126.1"/>
</dbReference>
<comment type="caution">
    <text evidence="7">The sequence shown here is derived from an EMBL/GenBank/DDBJ whole genome shotgun (WGS) entry which is preliminary data.</text>
</comment>
<dbReference type="GeneID" id="30004780"/>
<dbReference type="PROSITE" id="PS51732">
    <property type="entry name" value="ASN_GLN_ASE_3"/>
    <property type="match status" value="1"/>
</dbReference>
<dbReference type="Pfam" id="PF12796">
    <property type="entry name" value="Ank_2"/>
    <property type="match status" value="1"/>
</dbReference>
<dbReference type="PANTHER" id="PTHR11707">
    <property type="entry name" value="L-ASPARAGINASE"/>
    <property type="match status" value="1"/>
</dbReference>
<dbReference type="InterPro" id="IPR002110">
    <property type="entry name" value="Ankyrin_rpt"/>
</dbReference>
<feature type="repeat" description="ANK" evidence="3">
    <location>
        <begin position="468"/>
        <end position="500"/>
    </location>
</feature>
<evidence type="ECO:0000256" key="1">
    <source>
        <dbReference type="ARBA" id="ARBA00012920"/>
    </source>
</evidence>
<dbReference type="PANTHER" id="PTHR11707:SF28">
    <property type="entry name" value="60 KDA LYSOPHOSPHOLIPASE"/>
    <property type="match status" value="1"/>
</dbReference>
<dbReference type="OrthoDB" id="542841at2759"/>
<dbReference type="InterPro" id="IPR027474">
    <property type="entry name" value="L-asparaginase_N"/>
</dbReference>
<dbReference type="Pfam" id="PF00710">
    <property type="entry name" value="Asparaginase"/>
    <property type="match status" value="2"/>
</dbReference>
<dbReference type="PROSITE" id="PS50088">
    <property type="entry name" value="ANK_REPEAT"/>
    <property type="match status" value="2"/>
</dbReference>
<dbReference type="SMART" id="SM00248">
    <property type="entry name" value="ANK"/>
    <property type="match status" value="3"/>
</dbReference>
<dbReference type="InterPro" id="IPR041725">
    <property type="entry name" value="L-asparaginase_I"/>
</dbReference>
<keyword evidence="8" id="KW-1185">Reference proteome</keyword>
<dbReference type="InterPro" id="IPR037152">
    <property type="entry name" value="L-asparaginase_N_sf"/>
</dbReference>
<dbReference type="SMART" id="SM00870">
    <property type="entry name" value="Asparaginase"/>
    <property type="match status" value="1"/>
</dbReference>
<dbReference type="SUPFAM" id="SSF53774">
    <property type="entry name" value="Glutaminase/Asparaginase"/>
    <property type="match status" value="1"/>
</dbReference>
<evidence type="ECO:0000259" key="6">
    <source>
        <dbReference type="Pfam" id="PF17763"/>
    </source>
</evidence>
<dbReference type="InterPro" id="IPR020827">
    <property type="entry name" value="Asparaginase/glutaminase_AS1"/>
</dbReference>
<dbReference type="EC" id="3.5.1.1" evidence="1"/>
<dbReference type="GO" id="GO:0004067">
    <property type="term" value="F:asparaginase activity"/>
    <property type="evidence" value="ECO:0007669"/>
    <property type="project" value="UniProtKB-UniRule"/>
</dbReference>
<dbReference type="AlphaFoldDB" id="A0A178ZXR9"/>
<dbReference type="InterPro" id="IPR036152">
    <property type="entry name" value="Asp/glu_Ase-like_sf"/>
</dbReference>
<accession>A0A178ZXR9</accession>
<proteinExistence type="predicted"/>
<dbReference type="Gene3D" id="1.25.40.20">
    <property type="entry name" value="Ankyrin repeat-containing domain"/>
    <property type="match status" value="1"/>
</dbReference>
<dbReference type="SFLD" id="SFLDS00057">
    <property type="entry name" value="Glutaminase/Asparaginase"/>
    <property type="match status" value="1"/>
</dbReference>
<dbReference type="PROSITE" id="PS50297">
    <property type="entry name" value="ANK_REP_REGION"/>
    <property type="match status" value="1"/>
</dbReference>
<evidence type="ECO:0000313" key="8">
    <source>
        <dbReference type="Proteomes" id="UP000078343"/>
    </source>
</evidence>
<dbReference type="InterPro" id="IPR040919">
    <property type="entry name" value="Asparaginase_C"/>
</dbReference>
<evidence type="ECO:0000256" key="2">
    <source>
        <dbReference type="ARBA" id="ARBA00022801"/>
    </source>
</evidence>
<dbReference type="InterPro" id="IPR036770">
    <property type="entry name" value="Ankyrin_rpt-contain_sf"/>
</dbReference>
<evidence type="ECO:0000313" key="7">
    <source>
        <dbReference type="EMBL" id="OAP64638.1"/>
    </source>
</evidence>
<dbReference type="InterPro" id="IPR027473">
    <property type="entry name" value="L-asparaginase_C"/>
</dbReference>
<feature type="domain" description="Asparaginase/glutaminase C-terminal" evidence="6">
    <location>
        <begin position="288"/>
        <end position="402"/>
    </location>
</feature>
<reference evidence="7 8" key="1">
    <citation type="submission" date="2016-04" db="EMBL/GenBank/DDBJ databases">
        <title>Draft genome of Fonsecaea erecta CBS 125763.</title>
        <authorList>
            <person name="Weiss V.A."/>
            <person name="Vicente V.A."/>
            <person name="Raittz R.T."/>
            <person name="Moreno L.F."/>
            <person name="De Souza E.M."/>
            <person name="Pedrosa F.O."/>
            <person name="Steffens M.B."/>
            <person name="Faoro H."/>
            <person name="Tadra-Sfeir M.Z."/>
            <person name="Najafzadeh M.J."/>
            <person name="Felipe M.S."/>
            <person name="Teixeira M."/>
            <person name="Sun J."/>
            <person name="Xi L."/>
            <person name="Gomes R."/>
            <person name="De Azevedo C.M."/>
            <person name="Salgado C.G."/>
            <person name="Da Silva M.B."/>
            <person name="Nascimento M.F."/>
            <person name="Queiroz-Telles F."/>
            <person name="Attili D.S."/>
            <person name="Gorbushina A."/>
        </authorList>
    </citation>
    <scope>NUCLEOTIDE SEQUENCE [LARGE SCALE GENOMIC DNA]</scope>
    <source>
        <strain evidence="7 8">CBS 125763</strain>
    </source>
</reference>
<evidence type="ECO:0000256" key="4">
    <source>
        <dbReference type="PROSITE-ProRule" id="PRU10099"/>
    </source>
</evidence>
<dbReference type="Pfam" id="PF17763">
    <property type="entry name" value="Asparaginase_C"/>
    <property type="match status" value="1"/>
</dbReference>
<dbReference type="SUPFAM" id="SSF48403">
    <property type="entry name" value="Ankyrin repeat"/>
    <property type="match status" value="1"/>
</dbReference>
<evidence type="ECO:0000259" key="5">
    <source>
        <dbReference type="Pfam" id="PF00710"/>
    </source>
</evidence>
<dbReference type="Proteomes" id="UP000078343">
    <property type="component" value="Unassembled WGS sequence"/>
</dbReference>
<dbReference type="STRING" id="1367422.A0A178ZXR9"/>